<organism evidence="2 3">
    <name type="scientific">Acetobacterium fimetarium</name>
    <dbReference type="NCBI Taxonomy" id="52691"/>
    <lineage>
        <taxon>Bacteria</taxon>
        <taxon>Bacillati</taxon>
        <taxon>Bacillota</taxon>
        <taxon>Clostridia</taxon>
        <taxon>Eubacteriales</taxon>
        <taxon>Eubacteriaceae</taxon>
        <taxon>Acetobacterium</taxon>
    </lineage>
</organism>
<dbReference type="EMBL" id="WJBC01000003">
    <property type="protein sequence ID" value="MBC3803355.1"/>
    <property type="molecule type" value="Genomic_DNA"/>
</dbReference>
<keyword evidence="3" id="KW-1185">Reference proteome</keyword>
<evidence type="ECO:0000313" key="3">
    <source>
        <dbReference type="Proteomes" id="UP000603234"/>
    </source>
</evidence>
<gene>
    <name evidence="2" type="ORF">GH808_02735</name>
</gene>
<evidence type="ECO:0000313" key="2">
    <source>
        <dbReference type="EMBL" id="MBC3803355.1"/>
    </source>
</evidence>
<dbReference type="RefSeq" id="WP_186841284.1">
    <property type="nucleotide sequence ID" value="NZ_WJBC01000003.1"/>
</dbReference>
<reference evidence="2 3" key="1">
    <citation type="journal article" date="2020" name="mSystems">
        <title>Defining Genomic and Predicted Metabolic Features of the Acetobacterium Genus.</title>
        <authorList>
            <person name="Ross D.E."/>
            <person name="Marshall C.W."/>
            <person name="Gulliver D."/>
            <person name="May H.D."/>
            <person name="Norman R.S."/>
        </authorList>
    </citation>
    <scope>NUCLEOTIDE SEQUENCE [LARGE SCALE GENOMIC DNA]</scope>
    <source>
        <strain evidence="2 3">DSM 8238</strain>
    </source>
</reference>
<accession>A0ABR6WS49</accession>
<dbReference type="InterPro" id="IPR018649">
    <property type="entry name" value="SHOCT"/>
</dbReference>
<proteinExistence type="predicted"/>
<name>A0ABR6WS49_9FIRM</name>
<evidence type="ECO:0000259" key="1">
    <source>
        <dbReference type="Pfam" id="PF09851"/>
    </source>
</evidence>
<sequence>MRKIERSIDDQIESLKKLKELLDCGILTQEEFDIKKKRIMGIS</sequence>
<dbReference type="Proteomes" id="UP000603234">
    <property type="component" value="Unassembled WGS sequence"/>
</dbReference>
<feature type="domain" description="SHOCT" evidence="1">
    <location>
        <begin position="14"/>
        <end position="40"/>
    </location>
</feature>
<dbReference type="Pfam" id="PF09851">
    <property type="entry name" value="SHOCT"/>
    <property type="match status" value="1"/>
</dbReference>
<protein>
    <recommendedName>
        <fullName evidence="1">SHOCT domain-containing protein</fullName>
    </recommendedName>
</protein>
<comment type="caution">
    <text evidence="2">The sequence shown here is derived from an EMBL/GenBank/DDBJ whole genome shotgun (WGS) entry which is preliminary data.</text>
</comment>